<reference evidence="1 2" key="1">
    <citation type="submission" date="2018-06" db="EMBL/GenBank/DDBJ databases">
        <title>Genomic Encyclopedia of Type Strains, Phase III (KMG-III): the genomes of soil and plant-associated and newly described type strains.</title>
        <authorList>
            <person name="Whitman W."/>
        </authorList>
    </citation>
    <scope>NUCLEOTIDE SEQUENCE [LARGE SCALE GENOMIC DNA]</scope>
    <source>
        <strain evidence="1 2">CGMCC 1.8979</strain>
    </source>
</reference>
<gene>
    <name evidence="1" type="ORF">B0I26_10978</name>
</gene>
<keyword evidence="2" id="KW-1185">Reference proteome</keyword>
<dbReference type="AlphaFoldDB" id="A0A327YDT3"/>
<dbReference type="Gene3D" id="1.25.40.10">
    <property type="entry name" value="Tetratricopeptide repeat domain"/>
    <property type="match status" value="1"/>
</dbReference>
<name>A0A327YDT3_9BACL</name>
<comment type="caution">
    <text evidence="1">The sequence shown here is derived from an EMBL/GenBank/DDBJ whole genome shotgun (WGS) entry which is preliminary data.</text>
</comment>
<dbReference type="InterPro" id="IPR018708">
    <property type="entry name" value="DUF2225"/>
</dbReference>
<dbReference type="EMBL" id="QLMH01000009">
    <property type="protein sequence ID" value="RAK18657.1"/>
    <property type="molecule type" value="Genomic_DNA"/>
</dbReference>
<dbReference type="RefSeq" id="WP_111645554.1">
    <property type="nucleotide sequence ID" value="NZ_QLMH01000009.1"/>
</dbReference>
<proteinExistence type="predicted"/>
<dbReference type="InterPro" id="IPR011990">
    <property type="entry name" value="TPR-like_helical_dom_sf"/>
</dbReference>
<dbReference type="Proteomes" id="UP000248555">
    <property type="component" value="Unassembled WGS sequence"/>
</dbReference>
<sequence>MEHLEPLYDRKMTCLVCKNVYTTKKIRSRFVRAIRHDTDFCSYYDPEDLNPLFYYVSVCPHCGFAVTEEFSTYFPPSTLETIQKKICEQWSGFDYGGKRTFQEAVNTYKLGIYSATLKHEKHITIAGLYMRLAWLYRTYKITDQEQRFMRLALQEYITSYSEEDFIYTHMSEVRLLYLIGELNRRLGNNKEAILYFSKVIAKKKETIEKRIVEMAYERWQEIREQQKLVQNKS</sequence>
<dbReference type="OrthoDB" id="9780343at2"/>
<evidence type="ECO:0000313" key="2">
    <source>
        <dbReference type="Proteomes" id="UP000248555"/>
    </source>
</evidence>
<accession>A0A327YDT3</accession>
<evidence type="ECO:0008006" key="3">
    <source>
        <dbReference type="Google" id="ProtNLM"/>
    </source>
</evidence>
<evidence type="ECO:0000313" key="1">
    <source>
        <dbReference type="EMBL" id="RAK18657.1"/>
    </source>
</evidence>
<organism evidence="1 2">
    <name type="scientific">Paranoxybacillus vitaminiphilus</name>
    <dbReference type="NCBI Taxonomy" id="581036"/>
    <lineage>
        <taxon>Bacteria</taxon>
        <taxon>Bacillati</taxon>
        <taxon>Bacillota</taxon>
        <taxon>Bacilli</taxon>
        <taxon>Bacillales</taxon>
        <taxon>Anoxybacillaceae</taxon>
        <taxon>Paranoxybacillus</taxon>
    </lineage>
</organism>
<protein>
    <recommendedName>
        <fullName evidence="3">DUF2225 domain-containing protein</fullName>
    </recommendedName>
</protein>
<dbReference type="Pfam" id="PF09986">
    <property type="entry name" value="DUF2225"/>
    <property type="match status" value="1"/>
</dbReference>